<dbReference type="Proteomes" id="UP000006048">
    <property type="component" value="Chromosome"/>
</dbReference>
<feature type="domain" description="SHSP" evidence="3">
    <location>
        <begin position="29"/>
        <end position="137"/>
    </location>
</feature>
<keyword evidence="4" id="KW-0346">Stress response</keyword>
<dbReference type="EMBL" id="CP002959">
    <property type="protein sequence ID" value="AFM12076.1"/>
    <property type="molecule type" value="Genomic_DNA"/>
</dbReference>
<keyword evidence="5" id="KW-1185">Reference proteome</keyword>
<sequence>MLVRTNTLWNDLAEVQNEFDRLFRRGLGDGVSGHFPPVNIAENDDAYVIQARVPGLAKDDLTIELEGRKLTISGEHKRVEAEYAREERATGRFERSFTFRHALAADKIEAVVKDGILTVTLPKAEEAKPRKIEIAAK</sequence>
<dbReference type="SUPFAM" id="SSF49764">
    <property type="entry name" value="HSP20-like chaperones"/>
    <property type="match status" value="1"/>
</dbReference>
<dbReference type="KEGG" id="tpx:Turpa_1428"/>
<accession>I4B469</accession>
<evidence type="ECO:0000259" key="3">
    <source>
        <dbReference type="PROSITE" id="PS01031"/>
    </source>
</evidence>
<dbReference type="RefSeq" id="WP_014802590.1">
    <property type="nucleotide sequence ID" value="NC_018020.1"/>
</dbReference>
<dbReference type="PROSITE" id="PS01031">
    <property type="entry name" value="SHSP"/>
    <property type="match status" value="1"/>
</dbReference>
<dbReference type="STRING" id="869212.Turpa_1428"/>
<proteinExistence type="inferred from homology"/>
<organism evidence="4 5">
    <name type="scientific">Turneriella parva (strain ATCC BAA-1111 / DSM 21527 / NCTC 11395 / H)</name>
    <name type="common">Leptospira parva</name>
    <dbReference type="NCBI Taxonomy" id="869212"/>
    <lineage>
        <taxon>Bacteria</taxon>
        <taxon>Pseudomonadati</taxon>
        <taxon>Spirochaetota</taxon>
        <taxon>Spirochaetia</taxon>
        <taxon>Leptospirales</taxon>
        <taxon>Leptospiraceae</taxon>
        <taxon>Turneriella</taxon>
    </lineage>
</organism>
<evidence type="ECO:0000256" key="2">
    <source>
        <dbReference type="RuleBase" id="RU003616"/>
    </source>
</evidence>
<dbReference type="PANTHER" id="PTHR11527">
    <property type="entry name" value="HEAT-SHOCK PROTEIN 20 FAMILY MEMBER"/>
    <property type="match status" value="1"/>
</dbReference>
<dbReference type="CDD" id="cd06464">
    <property type="entry name" value="ACD_sHsps-like"/>
    <property type="match status" value="1"/>
</dbReference>
<evidence type="ECO:0000256" key="1">
    <source>
        <dbReference type="PROSITE-ProRule" id="PRU00285"/>
    </source>
</evidence>
<evidence type="ECO:0000313" key="5">
    <source>
        <dbReference type="Proteomes" id="UP000006048"/>
    </source>
</evidence>
<dbReference type="OrthoDB" id="9811615at2"/>
<dbReference type="InterPro" id="IPR031107">
    <property type="entry name" value="Small_HSP"/>
</dbReference>
<dbReference type="Pfam" id="PF00011">
    <property type="entry name" value="HSP20"/>
    <property type="match status" value="1"/>
</dbReference>
<dbReference type="Gene3D" id="2.60.40.790">
    <property type="match status" value="1"/>
</dbReference>
<gene>
    <name evidence="4" type="ordered locus">Turpa_1428</name>
</gene>
<dbReference type="AlphaFoldDB" id="I4B469"/>
<reference evidence="4 5" key="1">
    <citation type="submission" date="2012-06" db="EMBL/GenBank/DDBJ databases">
        <title>The complete chromosome of genome of Turneriella parva DSM 21527.</title>
        <authorList>
            <consortium name="US DOE Joint Genome Institute (JGI-PGF)"/>
            <person name="Lucas S."/>
            <person name="Han J."/>
            <person name="Lapidus A."/>
            <person name="Bruce D."/>
            <person name="Goodwin L."/>
            <person name="Pitluck S."/>
            <person name="Peters L."/>
            <person name="Kyrpides N."/>
            <person name="Mavromatis K."/>
            <person name="Ivanova N."/>
            <person name="Mikhailova N."/>
            <person name="Chertkov O."/>
            <person name="Detter J.C."/>
            <person name="Tapia R."/>
            <person name="Han C."/>
            <person name="Land M."/>
            <person name="Hauser L."/>
            <person name="Markowitz V."/>
            <person name="Cheng J.-F."/>
            <person name="Hugenholtz P."/>
            <person name="Woyke T."/>
            <person name="Wu D."/>
            <person name="Gronow S."/>
            <person name="Wellnitz S."/>
            <person name="Brambilla E."/>
            <person name="Klenk H.-P."/>
            <person name="Eisen J.A."/>
        </authorList>
    </citation>
    <scope>NUCLEOTIDE SEQUENCE [LARGE SCALE GENOMIC DNA]</scope>
    <source>
        <strain evidence="5">ATCC BAA-1111 / DSM 21527 / NCTC 11395 / H</strain>
    </source>
</reference>
<name>I4B469_TURPD</name>
<dbReference type="InterPro" id="IPR008978">
    <property type="entry name" value="HSP20-like_chaperone"/>
</dbReference>
<dbReference type="InterPro" id="IPR002068">
    <property type="entry name" value="A-crystallin/Hsp20_dom"/>
</dbReference>
<comment type="similarity">
    <text evidence="1 2">Belongs to the small heat shock protein (HSP20) family.</text>
</comment>
<evidence type="ECO:0000313" key="4">
    <source>
        <dbReference type="EMBL" id="AFM12076.1"/>
    </source>
</evidence>
<protein>
    <submittedName>
        <fullName evidence="4">Heat shock protein Hsp20</fullName>
    </submittedName>
</protein>
<dbReference type="HOGENOM" id="CLU_046737_9_0_12"/>